<dbReference type="Pfam" id="PF12625">
    <property type="entry name" value="Arabinose_bd"/>
    <property type="match status" value="1"/>
</dbReference>
<dbReference type="Pfam" id="PF12833">
    <property type="entry name" value="HTH_18"/>
    <property type="match status" value="1"/>
</dbReference>
<dbReference type="SMART" id="SM00342">
    <property type="entry name" value="HTH_ARAC"/>
    <property type="match status" value="1"/>
</dbReference>
<dbReference type="PANTHER" id="PTHR47894">
    <property type="entry name" value="HTH-TYPE TRANSCRIPTIONAL REGULATOR GADX"/>
    <property type="match status" value="1"/>
</dbReference>
<feature type="compositionally biased region" description="Basic and acidic residues" evidence="4">
    <location>
        <begin position="332"/>
        <end position="344"/>
    </location>
</feature>
<reference evidence="7" key="1">
    <citation type="submission" date="2015-06" db="EMBL/GenBank/DDBJ databases">
        <title>Complete genome sequence and metabolic analysis of phthalate degradation pathway in Gordonia sp. QH-11.</title>
        <authorList>
            <person name="Jin D."/>
            <person name="Kong X."/>
            <person name="Bai Z."/>
        </authorList>
    </citation>
    <scope>NUCLEOTIDE SEQUENCE [LARGE SCALE GENOMIC DNA]</scope>
    <source>
        <strain evidence="7">QH-11</strain>
    </source>
</reference>
<evidence type="ECO:0000313" key="6">
    <source>
        <dbReference type="EMBL" id="ALG86813.1"/>
    </source>
</evidence>
<evidence type="ECO:0000256" key="4">
    <source>
        <dbReference type="SAM" id="MobiDB-lite"/>
    </source>
</evidence>
<dbReference type="SUPFAM" id="SSF46689">
    <property type="entry name" value="Homeodomain-like"/>
    <property type="match status" value="1"/>
</dbReference>
<accession>A0A0N9NGM3</accession>
<feature type="domain" description="HTH araC/xylS-type" evidence="5">
    <location>
        <begin position="232"/>
        <end position="330"/>
    </location>
</feature>
<dbReference type="InterPro" id="IPR009057">
    <property type="entry name" value="Homeodomain-like_sf"/>
</dbReference>
<evidence type="ECO:0000256" key="2">
    <source>
        <dbReference type="ARBA" id="ARBA00023125"/>
    </source>
</evidence>
<dbReference type="STRING" id="1136941.ACH46_11415"/>
<keyword evidence="3" id="KW-0804">Transcription</keyword>
<name>A0A0N9NGM3_9ACTN</name>
<dbReference type="EMBL" id="CP011853">
    <property type="protein sequence ID" value="ALG86813.1"/>
    <property type="molecule type" value="Genomic_DNA"/>
</dbReference>
<evidence type="ECO:0000256" key="3">
    <source>
        <dbReference type="ARBA" id="ARBA00023163"/>
    </source>
</evidence>
<keyword evidence="2" id="KW-0238">DNA-binding</keyword>
<sequence>MAKALARYAALSGYVDVSRKLNIDPMQLMRAAQLDPKSLDLQDRWIPAASVTRLLEMSARASGHPDFALLLAEQRLLSALGPLSMSFREQPDARTALTMLIRLQHMYNESLFMEVIEKGGLATITVSVDPGEPTPVRQSVELAVAVVRQLLGSILGERWHPVSVTFTHPKPTYDTTHKRLFEAPIKFSGDYNGLVVYTSDLDQPNRYADPGMVSYAEKLLASQVDHSPTAEARVRELIELLLPTGRCSIDQVARSLGVDRRTVHRWLTKAGVTFTQVLDATRADLAERMVASDRHSFTEISEMLAFSTPSSFSRWFSVQFGVSPRQWRKQTRPADSDYRDRPDAEDGAIE</sequence>
<keyword evidence="1" id="KW-0805">Transcription regulation</keyword>
<dbReference type="AlphaFoldDB" id="A0A0N9NGM3"/>
<dbReference type="KEGG" id="goq:ACH46_11415"/>
<dbReference type="Gene3D" id="1.10.10.60">
    <property type="entry name" value="Homeodomain-like"/>
    <property type="match status" value="1"/>
</dbReference>
<dbReference type="PROSITE" id="PS01124">
    <property type="entry name" value="HTH_ARAC_FAMILY_2"/>
    <property type="match status" value="1"/>
</dbReference>
<dbReference type="OrthoDB" id="5241536at2"/>
<feature type="region of interest" description="Disordered" evidence="4">
    <location>
        <begin position="327"/>
        <end position="350"/>
    </location>
</feature>
<dbReference type="GO" id="GO:0000976">
    <property type="term" value="F:transcription cis-regulatory region binding"/>
    <property type="evidence" value="ECO:0007669"/>
    <property type="project" value="TreeGrafter"/>
</dbReference>
<protein>
    <submittedName>
        <fullName evidence="6">AraC family transcriptional regulator</fullName>
    </submittedName>
</protein>
<dbReference type="GO" id="GO:0005829">
    <property type="term" value="C:cytosol"/>
    <property type="evidence" value="ECO:0007669"/>
    <property type="project" value="TreeGrafter"/>
</dbReference>
<organism evidence="6 7">
    <name type="scientific">Gordonia phthalatica</name>
    <dbReference type="NCBI Taxonomy" id="1136941"/>
    <lineage>
        <taxon>Bacteria</taxon>
        <taxon>Bacillati</taxon>
        <taxon>Actinomycetota</taxon>
        <taxon>Actinomycetes</taxon>
        <taxon>Mycobacteriales</taxon>
        <taxon>Gordoniaceae</taxon>
        <taxon>Gordonia</taxon>
    </lineage>
</organism>
<proteinExistence type="predicted"/>
<gene>
    <name evidence="6" type="ORF">ACH46_11415</name>
</gene>
<evidence type="ECO:0000256" key="1">
    <source>
        <dbReference type="ARBA" id="ARBA00023015"/>
    </source>
</evidence>
<reference evidence="6 7" key="2">
    <citation type="journal article" date="2017" name="Int. J. Syst. Evol. Microbiol.">
        <title>Gordonia phthalatica sp. nov., a di-n-butyl phthalate-degrading bacterium isolated from activated sludge.</title>
        <authorList>
            <person name="Jin D."/>
            <person name="Kong X."/>
            <person name="Jia M."/>
            <person name="Yu X."/>
            <person name="Wang X."/>
            <person name="Zhuang X."/>
            <person name="Deng Y."/>
            <person name="Bai Z."/>
        </authorList>
    </citation>
    <scope>NUCLEOTIDE SEQUENCE [LARGE SCALE GENOMIC DNA]</scope>
    <source>
        <strain evidence="6 7">QH-11</strain>
    </source>
</reference>
<keyword evidence="7" id="KW-1185">Reference proteome</keyword>
<dbReference type="InterPro" id="IPR018060">
    <property type="entry name" value="HTH_AraC"/>
</dbReference>
<evidence type="ECO:0000259" key="5">
    <source>
        <dbReference type="PROSITE" id="PS01124"/>
    </source>
</evidence>
<evidence type="ECO:0000313" key="7">
    <source>
        <dbReference type="Proteomes" id="UP000063789"/>
    </source>
</evidence>
<dbReference type="GO" id="GO:0003700">
    <property type="term" value="F:DNA-binding transcription factor activity"/>
    <property type="evidence" value="ECO:0007669"/>
    <property type="project" value="InterPro"/>
</dbReference>
<dbReference type="InterPro" id="IPR032687">
    <property type="entry name" value="AraC-type_N"/>
</dbReference>
<dbReference type="PATRIC" id="fig|1136941.3.peg.2328"/>
<dbReference type="Proteomes" id="UP000063789">
    <property type="component" value="Chromosome"/>
</dbReference>
<dbReference type="PANTHER" id="PTHR47894:SF4">
    <property type="entry name" value="HTH-TYPE TRANSCRIPTIONAL REGULATOR GADX"/>
    <property type="match status" value="1"/>
</dbReference>
<dbReference type="RefSeq" id="WP_062395294.1">
    <property type="nucleotide sequence ID" value="NZ_CP011853.1"/>
</dbReference>